<evidence type="ECO:0008006" key="5">
    <source>
        <dbReference type="Google" id="ProtNLM"/>
    </source>
</evidence>
<evidence type="ECO:0000256" key="1">
    <source>
        <dbReference type="SAM" id="MobiDB-lite"/>
    </source>
</evidence>
<dbReference type="VEuPathDB" id="AmoebaDB:NfTy_085670"/>
<reference evidence="3 4" key="1">
    <citation type="journal article" date="2019" name="Sci. Rep.">
        <title>Nanopore sequencing improves the draft genome of the human pathogenic amoeba Naegleria fowleri.</title>
        <authorList>
            <person name="Liechti N."/>
            <person name="Schurch N."/>
            <person name="Bruggmann R."/>
            <person name="Wittwer M."/>
        </authorList>
    </citation>
    <scope>NUCLEOTIDE SEQUENCE [LARGE SCALE GENOMIC DNA]</scope>
    <source>
        <strain evidence="3 4">ATCC 30894</strain>
    </source>
</reference>
<dbReference type="OMA" id="FRITSWG"/>
<dbReference type="EMBL" id="VFQX01000041">
    <property type="protein sequence ID" value="KAF0976165.1"/>
    <property type="molecule type" value="Genomic_DNA"/>
</dbReference>
<proteinExistence type="predicted"/>
<keyword evidence="2" id="KW-0812">Transmembrane</keyword>
<comment type="caution">
    <text evidence="3">The sequence shown here is derived from an EMBL/GenBank/DDBJ whole genome shotgun (WGS) entry which is preliminary data.</text>
</comment>
<evidence type="ECO:0000313" key="3">
    <source>
        <dbReference type="EMBL" id="KAF0976165.1"/>
    </source>
</evidence>
<accession>A0A6A5BRX6</accession>
<organism evidence="3 4">
    <name type="scientific">Naegleria fowleri</name>
    <name type="common">Brain eating amoeba</name>
    <dbReference type="NCBI Taxonomy" id="5763"/>
    <lineage>
        <taxon>Eukaryota</taxon>
        <taxon>Discoba</taxon>
        <taxon>Heterolobosea</taxon>
        <taxon>Tetramitia</taxon>
        <taxon>Eutetramitia</taxon>
        <taxon>Vahlkampfiidae</taxon>
        <taxon>Naegleria</taxon>
    </lineage>
</organism>
<dbReference type="RefSeq" id="XP_044560878.1">
    <property type="nucleotide sequence ID" value="XM_044708299.1"/>
</dbReference>
<keyword evidence="2" id="KW-1133">Transmembrane helix</keyword>
<evidence type="ECO:0000256" key="2">
    <source>
        <dbReference type="SAM" id="Phobius"/>
    </source>
</evidence>
<dbReference type="VEuPathDB" id="AmoebaDB:FDP41_004840"/>
<feature type="transmembrane region" description="Helical" evidence="2">
    <location>
        <begin position="188"/>
        <end position="207"/>
    </location>
</feature>
<dbReference type="VEuPathDB" id="AmoebaDB:NF0127670"/>
<feature type="compositionally biased region" description="Low complexity" evidence="1">
    <location>
        <begin position="22"/>
        <end position="53"/>
    </location>
</feature>
<dbReference type="AlphaFoldDB" id="A0A6A5BRX6"/>
<protein>
    <recommendedName>
        <fullName evidence="5">TM2 domain-containing protein</fullName>
    </recommendedName>
</protein>
<feature type="transmembrane region" description="Helical" evidence="2">
    <location>
        <begin position="213"/>
        <end position="232"/>
    </location>
</feature>
<gene>
    <name evidence="3" type="ORF">FDP41_004840</name>
</gene>
<feature type="region of interest" description="Disordered" evidence="1">
    <location>
        <begin position="1"/>
        <end position="56"/>
    </location>
</feature>
<keyword evidence="2" id="KW-0472">Membrane</keyword>
<dbReference type="Proteomes" id="UP000444721">
    <property type="component" value="Unassembled WGS sequence"/>
</dbReference>
<dbReference type="GeneID" id="68112058"/>
<evidence type="ECO:0000313" key="4">
    <source>
        <dbReference type="Proteomes" id="UP000444721"/>
    </source>
</evidence>
<dbReference type="OrthoDB" id="10262700at2759"/>
<name>A0A6A5BRX6_NAEFO</name>
<keyword evidence="4" id="KW-1185">Reference proteome</keyword>
<sequence>MANNNNNKDEYQHLEEEEEYVPTTNAIEQQQQQAHQQPQPTATTTTTGSVTYQLPPQQTGQPVQYFYVVQPPPGASDQQQQGVGQQQLYYPQVYYPHLVMGQQQQPTRLPPLPQVSQPQHANMPNQNNYAYPTTNATIPTTISNTTQIPITQESYVNVQGVEPILILICSFLMPGLGHLVMGQQSKGAIYFGVNFVIGIIIAATAWIFVGLAFIPFALIYVMLIMIDSYVLADRLKKGYPVLKGECYFRITSWGVSLLEKKSPVFVHGVDEPLEWQQKCEQVRRQLNL</sequence>